<keyword evidence="6" id="KW-0808">Transferase</keyword>
<gene>
    <name evidence="13" type="ORF">H9754_11510</name>
</gene>
<evidence type="ECO:0000256" key="11">
    <source>
        <dbReference type="ARBA" id="ARBA00030962"/>
    </source>
</evidence>
<dbReference type="Proteomes" id="UP000823904">
    <property type="component" value="Unassembled WGS sequence"/>
</dbReference>
<protein>
    <recommendedName>
        <fullName evidence="2">Mannitol-specific phosphotransferase enzyme IIA component</fullName>
    </recommendedName>
    <alternativeName>
        <fullName evidence="10">EIIA</fullName>
    </alternativeName>
    <alternativeName>
        <fullName evidence="11">EIII</fullName>
    </alternativeName>
    <alternativeName>
        <fullName evidence="9">PTS system mannitol-specific EIIA component</fullName>
    </alternativeName>
</protein>
<dbReference type="PROSITE" id="PS00372">
    <property type="entry name" value="PTS_EIIA_TYPE_2_HIS"/>
    <property type="match status" value="1"/>
</dbReference>
<evidence type="ECO:0000313" key="14">
    <source>
        <dbReference type="Proteomes" id="UP000823904"/>
    </source>
</evidence>
<dbReference type="PANTHER" id="PTHR30181:SF2">
    <property type="entry name" value="PTS SYSTEM MANNITOL-SPECIFIC EIICBA COMPONENT"/>
    <property type="match status" value="1"/>
</dbReference>
<comment type="caution">
    <text evidence="13">The sequence shown here is derived from an EMBL/GenBank/DDBJ whole genome shotgun (WGS) entry which is preliminary data.</text>
</comment>
<dbReference type="EMBL" id="DWWD01000045">
    <property type="protein sequence ID" value="HJC51170.1"/>
    <property type="molecule type" value="Genomic_DNA"/>
</dbReference>
<dbReference type="GO" id="GO:0009401">
    <property type="term" value="P:phosphoenolpyruvate-dependent sugar phosphotransferase system"/>
    <property type="evidence" value="ECO:0007669"/>
    <property type="project" value="UniProtKB-KW"/>
</dbReference>
<feature type="domain" description="PTS EIIA type-2" evidence="12">
    <location>
        <begin position="1"/>
        <end position="112"/>
    </location>
</feature>
<dbReference type="Pfam" id="PF00359">
    <property type="entry name" value="PTS_EIIA_2"/>
    <property type="match status" value="1"/>
</dbReference>
<evidence type="ECO:0000256" key="7">
    <source>
        <dbReference type="ARBA" id="ARBA00022683"/>
    </source>
</evidence>
<name>A0A9D2PKP4_9FIRM</name>
<comment type="function">
    <text evidence="1">The phosphoenolpyruvate-dependent sugar phosphotransferase system (sugar PTS), a major carbohydrate active transport system, catalyzes the phosphorylation of incoming sugar substrates concomitantly with their translocation across the cell membrane. The enzyme II CmtAB PTS system is involved in D-mannitol transport.</text>
</comment>
<organism evidence="13 14">
    <name type="scientific">Candidatus Anaerostipes avistercoris</name>
    <dbReference type="NCBI Taxonomy" id="2838462"/>
    <lineage>
        <taxon>Bacteria</taxon>
        <taxon>Bacillati</taxon>
        <taxon>Bacillota</taxon>
        <taxon>Clostridia</taxon>
        <taxon>Lachnospirales</taxon>
        <taxon>Lachnospiraceae</taxon>
        <taxon>Anaerostipes</taxon>
    </lineage>
</organism>
<dbReference type="GO" id="GO:0016301">
    <property type="term" value="F:kinase activity"/>
    <property type="evidence" value="ECO:0007669"/>
    <property type="project" value="UniProtKB-KW"/>
</dbReference>
<dbReference type="PANTHER" id="PTHR30181">
    <property type="entry name" value="MANNITOL PERMEASE IIC COMPONENT"/>
    <property type="match status" value="1"/>
</dbReference>
<reference evidence="13" key="1">
    <citation type="journal article" date="2021" name="PeerJ">
        <title>Extensive microbial diversity within the chicken gut microbiome revealed by metagenomics and culture.</title>
        <authorList>
            <person name="Gilroy R."/>
            <person name="Ravi A."/>
            <person name="Getino M."/>
            <person name="Pursley I."/>
            <person name="Horton D.L."/>
            <person name="Alikhan N.F."/>
            <person name="Baker D."/>
            <person name="Gharbi K."/>
            <person name="Hall N."/>
            <person name="Watson M."/>
            <person name="Adriaenssens E.M."/>
            <person name="Foster-Nyarko E."/>
            <person name="Jarju S."/>
            <person name="Secka A."/>
            <person name="Antonio M."/>
            <person name="Oren A."/>
            <person name="Chaudhuri R.R."/>
            <person name="La Ragione R."/>
            <person name="Hildebrand F."/>
            <person name="Pallen M.J."/>
        </authorList>
    </citation>
    <scope>NUCLEOTIDE SEQUENCE</scope>
    <source>
        <strain evidence="13">ChiSjej3B21-8574</strain>
    </source>
</reference>
<evidence type="ECO:0000259" key="12">
    <source>
        <dbReference type="PROSITE" id="PS51094"/>
    </source>
</evidence>
<evidence type="ECO:0000313" key="13">
    <source>
        <dbReference type="EMBL" id="HJC51170.1"/>
    </source>
</evidence>
<evidence type="ECO:0000256" key="5">
    <source>
        <dbReference type="ARBA" id="ARBA00022597"/>
    </source>
</evidence>
<dbReference type="GO" id="GO:0090563">
    <property type="term" value="F:protein-phosphocysteine-sugar phosphotransferase activity"/>
    <property type="evidence" value="ECO:0007669"/>
    <property type="project" value="TreeGrafter"/>
</dbReference>
<dbReference type="InterPro" id="IPR002178">
    <property type="entry name" value="PTS_EIIA_type-2_dom"/>
</dbReference>
<evidence type="ECO:0000256" key="4">
    <source>
        <dbReference type="ARBA" id="ARBA00022553"/>
    </source>
</evidence>
<accession>A0A9D2PKP4</accession>
<sequence>MTKGCIQEEYINAKLEREKKVSVYIGNGVAIPHGIGGSEKYILKSGISFLQIPKGISFGEGKTAYLVIGIAGIEDEHLDILAKIAVACSDINKVKCLRNASLKEKIKEILEI</sequence>
<proteinExistence type="predicted"/>
<dbReference type="CDD" id="cd00211">
    <property type="entry name" value="PTS_IIA_fru"/>
    <property type="match status" value="1"/>
</dbReference>
<dbReference type="InterPro" id="IPR016152">
    <property type="entry name" value="PTrfase/Anion_transptr"/>
</dbReference>
<reference evidence="13" key="2">
    <citation type="submission" date="2021-04" db="EMBL/GenBank/DDBJ databases">
        <authorList>
            <person name="Gilroy R."/>
        </authorList>
    </citation>
    <scope>NUCLEOTIDE SEQUENCE</scope>
    <source>
        <strain evidence="13">ChiSjej3B21-8574</strain>
    </source>
</reference>
<dbReference type="Gene3D" id="3.40.930.10">
    <property type="entry name" value="Mannitol-specific EII, Chain A"/>
    <property type="match status" value="1"/>
</dbReference>
<evidence type="ECO:0000256" key="8">
    <source>
        <dbReference type="ARBA" id="ARBA00022777"/>
    </source>
</evidence>
<dbReference type="PROSITE" id="PS51094">
    <property type="entry name" value="PTS_EIIA_TYPE_2"/>
    <property type="match status" value="1"/>
</dbReference>
<evidence type="ECO:0000256" key="6">
    <source>
        <dbReference type="ARBA" id="ARBA00022679"/>
    </source>
</evidence>
<keyword evidence="5 13" id="KW-0762">Sugar transport</keyword>
<evidence type="ECO:0000256" key="9">
    <source>
        <dbReference type="ARBA" id="ARBA00029908"/>
    </source>
</evidence>
<evidence type="ECO:0000256" key="10">
    <source>
        <dbReference type="ARBA" id="ARBA00030956"/>
    </source>
</evidence>
<keyword evidence="3" id="KW-0813">Transport</keyword>
<dbReference type="AlphaFoldDB" id="A0A9D2PKP4"/>
<keyword evidence="8" id="KW-0418">Kinase</keyword>
<evidence type="ECO:0000256" key="1">
    <source>
        <dbReference type="ARBA" id="ARBA00002434"/>
    </source>
</evidence>
<evidence type="ECO:0000256" key="3">
    <source>
        <dbReference type="ARBA" id="ARBA00022448"/>
    </source>
</evidence>
<dbReference type="InterPro" id="IPR050893">
    <property type="entry name" value="Sugar_PTS"/>
</dbReference>
<keyword evidence="4" id="KW-0597">Phosphoprotein</keyword>
<dbReference type="SUPFAM" id="SSF55804">
    <property type="entry name" value="Phoshotransferase/anion transport protein"/>
    <property type="match status" value="1"/>
</dbReference>
<dbReference type="GO" id="GO:0005886">
    <property type="term" value="C:plasma membrane"/>
    <property type="evidence" value="ECO:0007669"/>
    <property type="project" value="TreeGrafter"/>
</dbReference>
<keyword evidence="7" id="KW-0598">Phosphotransferase system</keyword>
<evidence type="ECO:0000256" key="2">
    <source>
        <dbReference type="ARBA" id="ARBA00014783"/>
    </source>
</evidence>